<dbReference type="GO" id="GO:0006412">
    <property type="term" value="P:translation"/>
    <property type="evidence" value="ECO:0007669"/>
    <property type="project" value="InterPro"/>
</dbReference>
<accession>A0A0G1X720</accession>
<dbReference type="Proteomes" id="UP000034403">
    <property type="component" value="Unassembled WGS sequence"/>
</dbReference>
<evidence type="ECO:0000256" key="5">
    <source>
        <dbReference type="RuleBase" id="RU000660"/>
    </source>
</evidence>
<dbReference type="PANTHER" id="PTHR14413">
    <property type="entry name" value="RIBOSOMAL PROTEIN L17"/>
    <property type="match status" value="1"/>
</dbReference>
<dbReference type="InterPro" id="IPR036373">
    <property type="entry name" value="Ribosomal_bL17_sf"/>
</dbReference>
<dbReference type="NCBIfam" id="TIGR00059">
    <property type="entry name" value="L17"/>
    <property type="match status" value="1"/>
</dbReference>
<gene>
    <name evidence="7" type="ORF">UY20_C0001G0041</name>
</gene>
<organism evidence="7 8">
    <name type="scientific">Candidatus Yanofskybacteria bacterium GW2011_GWA1_48_10</name>
    <dbReference type="NCBI Taxonomy" id="1619022"/>
    <lineage>
        <taxon>Bacteria</taxon>
        <taxon>Candidatus Yanofskyibacteriota</taxon>
    </lineage>
</organism>
<proteinExistence type="inferred from homology"/>
<dbReference type="PATRIC" id="fig|1619022.3.peg.44"/>
<sequence length="127" mass="13996">MKRGNQRKFGRTRKVRTALKKSLSTALIDHGRIKTTAAKAKTLASTLDQLVTLARRGTLNSRRELLSQIGEKAAKKLVDEISKAASGRKGGYTRITRLGQRRSDGAEMAVIELVERVPMPQAPLESK</sequence>
<evidence type="ECO:0000256" key="3">
    <source>
        <dbReference type="ARBA" id="ARBA00023274"/>
    </source>
</evidence>
<dbReference type="Pfam" id="PF01196">
    <property type="entry name" value="Ribosomal_L17"/>
    <property type="match status" value="1"/>
</dbReference>
<keyword evidence="2 5" id="KW-0689">Ribosomal protein</keyword>
<evidence type="ECO:0000313" key="7">
    <source>
        <dbReference type="EMBL" id="KKU90190.1"/>
    </source>
</evidence>
<dbReference type="PROSITE" id="PS01167">
    <property type="entry name" value="RIBOSOMAL_L17"/>
    <property type="match status" value="1"/>
</dbReference>
<dbReference type="GO" id="GO:0003735">
    <property type="term" value="F:structural constituent of ribosome"/>
    <property type="evidence" value="ECO:0007669"/>
    <property type="project" value="InterPro"/>
</dbReference>
<dbReference type="GO" id="GO:0022625">
    <property type="term" value="C:cytosolic large ribosomal subunit"/>
    <property type="evidence" value="ECO:0007669"/>
    <property type="project" value="TreeGrafter"/>
</dbReference>
<dbReference type="InterPro" id="IPR000456">
    <property type="entry name" value="Ribosomal_bL17"/>
</dbReference>
<evidence type="ECO:0000256" key="2">
    <source>
        <dbReference type="ARBA" id="ARBA00022980"/>
    </source>
</evidence>
<comment type="similarity">
    <text evidence="1 5">Belongs to the bacterial ribosomal protein bL17 family.</text>
</comment>
<dbReference type="EMBL" id="LCPC01000001">
    <property type="protein sequence ID" value="KKU90190.1"/>
    <property type="molecule type" value="Genomic_DNA"/>
</dbReference>
<dbReference type="AlphaFoldDB" id="A0A0G1X720"/>
<dbReference type="InterPro" id="IPR047859">
    <property type="entry name" value="Ribosomal_bL17_CS"/>
</dbReference>
<evidence type="ECO:0000313" key="8">
    <source>
        <dbReference type="Proteomes" id="UP000034403"/>
    </source>
</evidence>
<evidence type="ECO:0000256" key="6">
    <source>
        <dbReference type="RuleBase" id="RU000661"/>
    </source>
</evidence>
<comment type="caution">
    <text evidence="7">The sequence shown here is derived from an EMBL/GenBank/DDBJ whole genome shotgun (WGS) entry which is preliminary data.</text>
</comment>
<reference evidence="7 8" key="1">
    <citation type="journal article" date="2015" name="Nature">
        <title>rRNA introns, odd ribosomes, and small enigmatic genomes across a large radiation of phyla.</title>
        <authorList>
            <person name="Brown C.T."/>
            <person name="Hug L.A."/>
            <person name="Thomas B.C."/>
            <person name="Sharon I."/>
            <person name="Castelle C.J."/>
            <person name="Singh A."/>
            <person name="Wilkins M.J."/>
            <person name="Williams K.H."/>
            <person name="Banfield J.F."/>
        </authorList>
    </citation>
    <scope>NUCLEOTIDE SEQUENCE [LARGE SCALE GENOMIC DNA]</scope>
</reference>
<evidence type="ECO:0000256" key="1">
    <source>
        <dbReference type="ARBA" id="ARBA00008777"/>
    </source>
</evidence>
<name>A0A0G1X720_9BACT</name>
<keyword evidence="3 5" id="KW-0687">Ribonucleoprotein</keyword>
<evidence type="ECO:0000256" key="4">
    <source>
        <dbReference type="ARBA" id="ARBA00035494"/>
    </source>
</evidence>
<dbReference type="Gene3D" id="3.90.1030.10">
    <property type="entry name" value="Ribosomal protein L17"/>
    <property type="match status" value="1"/>
</dbReference>
<protein>
    <recommendedName>
        <fullName evidence="4 6">50S ribosomal protein L17</fullName>
    </recommendedName>
</protein>
<dbReference type="PANTHER" id="PTHR14413:SF16">
    <property type="entry name" value="LARGE RIBOSOMAL SUBUNIT PROTEIN BL17M"/>
    <property type="match status" value="1"/>
</dbReference>
<dbReference type="SUPFAM" id="SSF64263">
    <property type="entry name" value="Prokaryotic ribosomal protein L17"/>
    <property type="match status" value="1"/>
</dbReference>